<dbReference type="InterPro" id="IPR052768">
    <property type="entry name" value="RBM25"/>
</dbReference>
<feature type="domain" description="PWI" evidence="5">
    <location>
        <begin position="560"/>
        <end position="658"/>
    </location>
</feature>
<gene>
    <name evidence="6" type="ORF">PNOK_0705600</name>
</gene>
<dbReference type="Pfam" id="PF01480">
    <property type="entry name" value="PWI"/>
    <property type="match status" value="1"/>
</dbReference>
<keyword evidence="7" id="KW-1185">Reference proteome</keyword>
<feature type="domain" description="RRM" evidence="4">
    <location>
        <begin position="98"/>
        <end position="182"/>
    </location>
</feature>
<dbReference type="InterPro" id="IPR002483">
    <property type="entry name" value="PWI_dom"/>
</dbReference>
<dbReference type="InterPro" id="IPR034268">
    <property type="entry name" value="RBM25_RRM"/>
</dbReference>
<keyword evidence="1" id="KW-0694">RNA-binding</keyword>
<dbReference type="InParanoid" id="A0A286UBM6"/>
<evidence type="ECO:0000256" key="1">
    <source>
        <dbReference type="PROSITE-ProRule" id="PRU00176"/>
    </source>
</evidence>
<dbReference type="SUPFAM" id="SSF54928">
    <property type="entry name" value="RNA-binding domain, RBD"/>
    <property type="match status" value="1"/>
</dbReference>
<dbReference type="InterPro" id="IPR035979">
    <property type="entry name" value="RBD_domain_sf"/>
</dbReference>
<dbReference type="SMART" id="SM00360">
    <property type="entry name" value="RRM"/>
    <property type="match status" value="1"/>
</dbReference>
<evidence type="ECO:0000313" key="7">
    <source>
        <dbReference type="Proteomes" id="UP000217199"/>
    </source>
</evidence>
<dbReference type="Gene3D" id="3.30.70.330">
    <property type="match status" value="1"/>
</dbReference>
<feature type="compositionally biased region" description="Basic and acidic residues" evidence="3">
    <location>
        <begin position="344"/>
        <end position="371"/>
    </location>
</feature>
<feature type="region of interest" description="Disordered" evidence="3">
    <location>
        <begin position="270"/>
        <end position="371"/>
    </location>
</feature>
<protein>
    <submittedName>
        <fullName evidence="6">Uncharacterized protein</fullName>
    </submittedName>
</protein>
<dbReference type="STRING" id="2282107.A0A286UBM6"/>
<evidence type="ECO:0000313" key="6">
    <source>
        <dbReference type="EMBL" id="PAV16992.1"/>
    </source>
</evidence>
<reference evidence="6 7" key="1">
    <citation type="journal article" date="2017" name="Mol. Ecol.">
        <title>Comparative and population genomic landscape of Phellinus noxius: A hypervariable fungus causing root rot in trees.</title>
        <authorList>
            <person name="Chung C.L."/>
            <person name="Lee T.J."/>
            <person name="Akiba M."/>
            <person name="Lee H.H."/>
            <person name="Kuo T.H."/>
            <person name="Liu D."/>
            <person name="Ke H.M."/>
            <person name="Yokoi T."/>
            <person name="Roa M.B."/>
            <person name="Lu M.J."/>
            <person name="Chang Y.Y."/>
            <person name="Ann P.J."/>
            <person name="Tsai J.N."/>
            <person name="Chen C.Y."/>
            <person name="Tzean S.S."/>
            <person name="Ota Y."/>
            <person name="Hattori T."/>
            <person name="Sahashi N."/>
            <person name="Liou R.F."/>
            <person name="Kikuchi T."/>
            <person name="Tsai I.J."/>
        </authorList>
    </citation>
    <scope>NUCLEOTIDE SEQUENCE [LARGE SCALE GENOMIC DNA]</scope>
    <source>
        <strain evidence="6 7">FFPRI411160</strain>
    </source>
</reference>
<dbReference type="FunCoup" id="A0A286UBM6">
    <property type="interactions" value="631"/>
</dbReference>
<dbReference type="EMBL" id="NBII01000007">
    <property type="protein sequence ID" value="PAV16992.1"/>
    <property type="molecule type" value="Genomic_DNA"/>
</dbReference>
<feature type="coiled-coil region" evidence="2">
    <location>
        <begin position="197"/>
        <end position="224"/>
    </location>
</feature>
<dbReference type="CDD" id="cd12446">
    <property type="entry name" value="RRM_RBM25"/>
    <property type="match status" value="1"/>
</dbReference>
<dbReference type="InterPro" id="IPR000504">
    <property type="entry name" value="RRM_dom"/>
</dbReference>
<dbReference type="GO" id="GO:0003729">
    <property type="term" value="F:mRNA binding"/>
    <property type="evidence" value="ECO:0007669"/>
    <property type="project" value="TreeGrafter"/>
</dbReference>
<dbReference type="PROSITE" id="PS51025">
    <property type="entry name" value="PWI"/>
    <property type="match status" value="1"/>
</dbReference>
<dbReference type="Gene3D" id="1.20.1390.10">
    <property type="entry name" value="PWI domain"/>
    <property type="match status" value="1"/>
</dbReference>
<dbReference type="OrthoDB" id="6275295at2759"/>
<evidence type="ECO:0000259" key="5">
    <source>
        <dbReference type="PROSITE" id="PS51025"/>
    </source>
</evidence>
<dbReference type="GO" id="GO:0005681">
    <property type="term" value="C:spliceosomal complex"/>
    <property type="evidence" value="ECO:0007669"/>
    <property type="project" value="TreeGrafter"/>
</dbReference>
<feature type="compositionally biased region" description="Basic and acidic residues" evidence="3">
    <location>
        <begin position="270"/>
        <end position="279"/>
    </location>
</feature>
<dbReference type="Proteomes" id="UP000217199">
    <property type="component" value="Unassembled WGS sequence"/>
</dbReference>
<dbReference type="InterPro" id="IPR012677">
    <property type="entry name" value="Nucleotide-bd_a/b_plait_sf"/>
</dbReference>
<dbReference type="PROSITE" id="PS50102">
    <property type="entry name" value="RRM"/>
    <property type="match status" value="1"/>
</dbReference>
<organism evidence="6 7">
    <name type="scientific">Pyrrhoderma noxium</name>
    <dbReference type="NCBI Taxonomy" id="2282107"/>
    <lineage>
        <taxon>Eukaryota</taxon>
        <taxon>Fungi</taxon>
        <taxon>Dikarya</taxon>
        <taxon>Basidiomycota</taxon>
        <taxon>Agaricomycotina</taxon>
        <taxon>Agaricomycetes</taxon>
        <taxon>Hymenochaetales</taxon>
        <taxon>Hymenochaetaceae</taxon>
        <taxon>Pyrrhoderma</taxon>
    </lineage>
</organism>
<keyword evidence="2" id="KW-0175">Coiled coil</keyword>
<comment type="caution">
    <text evidence="6">The sequence shown here is derived from an EMBL/GenBank/DDBJ whole genome shotgun (WGS) entry which is preliminary data.</text>
</comment>
<sequence>MMTKYQRGERMIKEVSCKAREYPLVEGIDTYVYWIRSPHVHQSTMHHRRRAIKYSGTNMNRPGLGLRPQMSSYGQGPSMMTLAQRQAQMSRPPPPQEINVFVGSIAGGITDAFLTQLLTACGSLKSFKRLITPANKPQGFGFATFENPEGASRAIKLLHDVELPGMEDGAGNKKLLLRTDEETKLKMNAYFSTRIQVDGEDEKLAKAKEQIDALVQNIKKEHSEAMNGGKIIPAKVVVPPHLRDLQEADIPETQRGLVMSEIQLFREKSAKREQEKMNDLPKPSLQSNTRQREWGKAQGAWNGPASTRSPVDQGSGKGAHNYSKPVGFVKEEGSGTPDGGVQKSDLELEEERREARRRDEENSFRDRERRYEPRERARINAMERTIVRQRAVREAEEHDRREMKSRLHVWDDDESDELFYIDRVKWRSQRSRRLVVEEAEDEKSRLYEEREVENLRRESEAFLARQMDEMQALADEQRKAGMLLDDGAPVKLNVSLQVQQGETKSGPKVAAAAFASQEEDEDEFRKRRAPLVKLDFSAADGEKARERLEKIRESIPHDKEGLFRGKVRWDGLTDQLIDRKLEPLVKRLIEKYLGELEDDDLVLFSMEHLKDHKGPQKLVEGLEPVLEEEASELVVSLWRQVIFESIACVPVWNTGFLTLSVGTFFVDAFATSFNIQSEEKLVMLTQICPTNCLAAKYSFFS</sequence>
<dbReference type="Pfam" id="PF00076">
    <property type="entry name" value="RRM_1"/>
    <property type="match status" value="1"/>
</dbReference>
<evidence type="ECO:0000256" key="2">
    <source>
        <dbReference type="SAM" id="Coils"/>
    </source>
</evidence>
<accession>A0A286UBM6</accession>
<dbReference type="AlphaFoldDB" id="A0A286UBM6"/>
<evidence type="ECO:0000256" key="3">
    <source>
        <dbReference type="SAM" id="MobiDB-lite"/>
    </source>
</evidence>
<dbReference type="PANTHER" id="PTHR18806:SF4">
    <property type="entry name" value="RNA-BINDING PROTEIN 25"/>
    <property type="match status" value="1"/>
</dbReference>
<proteinExistence type="predicted"/>
<name>A0A286UBM6_9AGAM</name>
<evidence type="ECO:0000259" key="4">
    <source>
        <dbReference type="PROSITE" id="PS50102"/>
    </source>
</evidence>
<dbReference type="PANTHER" id="PTHR18806">
    <property type="entry name" value="RBM25 PROTEIN"/>
    <property type="match status" value="1"/>
</dbReference>
<dbReference type="SMART" id="SM00311">
    <property type="entry name" value="PWI"/>
    <property type="match status" value="1"/>
</dbReference>